<keyword evidence="2" id="KW-1185">Reference proteome</keyword>
<organism evidence="1 2">
    <name type="scientific">Wandonia haliotis</name>
    <dbReference type="NCBI Taxonomy" id="574963"/>
    <lineage>
        <taxon>Bacteria</taxon>
        <taxon>Pseudomonadati</taxon>
        <taxon>Bacteroidota</taxon>
        <taxon>Flavobacteriia</taxon>
        <taxon>Flavobacteriales</taxon>
        <taxon>Crocinitomicaceae</taxon>
        <taxon>Wandonia</taxon>
    </lineage>
</organism>
<dbReference type="EMBL" id="BAAAFH010000003">
    <property type="protein sequence ID" value="GAA0874298.1"/>
    <property type="molecule type" value="Genomic_DNA"/>
</dbReference>
<dbReference type="RefSeq" id="WP_343785197.1">
    <property type="nucleotide sequence ID" value="NZ_BAAAFH010000003.1"/>
</dbReference>
<evidence type="ECO:0000313" key="1">
    <source>
        <dbReference type="EMBL" id="GAA0874298.1"/>
    </source>
</evidence>
<protein>
    <submittedName>
        <fullName evidence="1">Uncharacterized protein</fullName>
    </submittedName>
</protein>
<comment type="caution">
    <text evidence="1">The sequence shown here is derived from an EMBL/GenBank/DDBJ whole genome shotgun (WGS) entry which is preliminary data.</text>
</comment>
<evidence type="ECO:0000313" key="2">
    <source>
        <dbReference type="Proteomes" id="UP001501126"/>
    </source>
</evidence>
<sequence>MWRFVIVVAAGVLLTACLDAERKGYISEIDGMTEKLDSLENLYYAMPLDSFTVVREIAQNNEHSVKQFYDNDTIDAEFARAMNRYKAIRKGSGFITQKRNFLDTVFAFQKTQLGKLRTDILNGSGKRDKYEAFINSERENVALITTSFVDFESRFEHLLEEFYETNPKVEEMIENLKED</sequence>
<name>A0ABN1MLZ3_9FLAO</name>
<dbReference type="Proteomes" id="UP001501126">
    <property type="component" value="Unassembled WGS sequence"/>
</dbReference>
<accession>A0ABN1MLZ3</accession>
<gene>
    <name evidence="1" type="ORF">GCM10009118_07060</name>
</gene>
<reference evidence="1 2" key="1">
    <citation type="journal article" date="2019" name="Int. J. Syst. Evol. Microbiol.">
        <title>The Global Catalogue of Microorganisms (GCM) 10K type strain sequencing project: providing services to taxonomists for standard genome sequencing and annotation.</title>
        <authorList>
            <consortium name="The Broad Institute Genomics Platform"/>
            <consortium name="The Broad Institute Genome Sequencing Center for Infectious Disease"/>
            <person name="Wu L."/>
            <person name="Ma J."/>
        </authorList>
    </citation>
    <scope>NUCLEOTIDE SEQUENCE [LARGE SCALE GENOMIC DNA]</scope>
    <source>
        <strain evidence="1 2">JCM 16083</strain>
    </source>
</reference>
<dbReference type="PROSITE" id="PS51257">
    <property type="entry name" value="PROKAR_LIPOPROTEIN"/>
    <property type="match status" value="1"/>
</dbReference>
<proteinExistence type="predicted"/>